<evidence type="ECO:0000313" key="1">
    <source>
        <dbReference type="EMBL" id="POI28544.1"/>
    </source>
</evidence>
<reference evidence="1 2" key="1">
    <citation type="submission" date="2018-01" db="EMBL/GenBank/DDBJ databases">
        <title>Comparison of the Chinese Bamboo Partridge and Red Junglefowl genome sequences highlights the importance of demography in genome evolution.</title>
        <authorList>
            <person name="Tiley G.P."/>
            <person name="Kimball R.T."/>
            <person name="Braun E.L."/>
            <person name="Burleigh J.G."/>
        </authorList>
    </citation>
    <scope>NUCLEOTIDE SEQUENCE [LARGE SCALE GENOMIC DNA]</scope>
    <source>
        <strain evidence="1">RTK389</strain>
        <tissue evidence="1">Blood</tissue>
    </source>
</reference>
<keyword evidence="2" id="KW-1185">Reference proteome</keyword>
<comment type="caution">
    <text evidence="1">The sequence shown here is derived from an EMBL/GenBank/DDBJ whole genome shotgun (WGS) entry which is preliminary data.</text>
</comment>
<organism evidence="1 2">
    <name type="scientific">Bambusicola thoracicus</name>
    <name type="common">Chinese bamboo-partridge</name>
    <name type="synonym">Perdix thoracica</name>
    <dbReference type="NCBI Taxonomy" id="9083"/>
    <lineage>
        <taxon>Eukaryota</taxon>
        <taxon>Metazoa</taxon>
        <taxon>Chordata</taxon>
        <taxon>Craniata</taxon>
        <taxon>Vertebrata</taxon>
        <taxon>Euteleostomi</taxon>
        <taxon>Archelosauria</taxon>
        <taxon>Archosauria</taxon>
        <taxon>Dinosauria</taxon>
        <taxon>Saurischia</taxon>
        <taxon>Theropoda</taxon>
        <taxon>Coelurosauria</taxon>
        <taxon>Aves</taxon>
        <taxon>Neognathae</taxon>
        <taxon>Galloanserae</taxon>
        <taxon>Galliformes</taxon>
        <taxon>Phasianidae</taxon>
        <taxon>Perdicinae</taxon>
        <taxon>Bambusicola</taxon>
    </lineage>
</organism>
<name>A0A2P4SWN8_BAMTH</name>
<accession>A0A2P4SWN8</accession>
<sequence length="19" mass="2237">MHRWATGNRVRCCSEAVLF</sequence>
<proteinExistence type="predicted"/>
<dbReference type="EMBL" id="PPHD01018954">
    <property type="protein sequence ID" value="POI28544.1"/>
    <property type="molecule type" value="Genomic_DNA"/>
</dbReference>
<gene>
    <name evidence="1" type="ORF">CIB84_007707</name>
</gene>
<dbReference type="AlphaFoldDB" id="A0A2P4SWN8"/>
<evidence type="ECO:0000313" key="2">
    <source>
        <dbReference type="Proteomes" id="UP000237246"/>
    </source>
</evidence>
<dbReference type="Proteomes" id="UP000237246">
    <property type="component" value="Unassembled WGS sequence"/>
</dbReference>
<protein>
    <submittedName>
        <fullName evidence="1">Uncharacterized protein</fullName>
    </submittedName>
</protein>